<gene>
    <name evidence="1" type="ORF">LCGC14_0406450</name>
</gene>
<sequence length="53" mass="6344">MDKILLEIIARYLIRHSKNYHSNGEWVDITLKKQDIEDMLIGKMPRDKEDNIC</sequence>
<protein>
    <submittedName>
        <fullName evidence="1">Uncharacterized protein</fullName>
    </submittedName>
</protein>
<reference evidence="1" key="1">
    <citation type="journal article" date="2015" name="Nature">
        <title>Complex archaea that bridge the gap between prokaryotes and eukaryotes.</title>
        <authorList>
            <person name="Spang A."/>
            <person name="Saw J.H."/>
            <person name="Jorgensen S.L."/>
            <person name="Zaremba-Niedzwiedzka K."/>
            <person name="Martijn J."/>
            <person name="Lind A.E."/>
            <person name="van Eijk R."/>
            <person name="Schleper C."/>
            <person name="Guy L."/>
            <person name="Ettema T.J."/>
        </authorList>
    </citation>
    <scope>NUCLEOTIDE SEQUENCE</scope>
</reference>
<proteinExistence type="predicted"/>
<accession>A0A0F9VHF4</accession>
<name>A0A0F9VHF4_9ZZZZ</name>
<organism evidence="1">
    <name type="scientific">marine sediment metagenome</name>
    <dbReference type="NCBI Taxonomy" id="412755"/>
    <lineage>
        <taxon>unclassified sequences</taxon>
        <taxon>metagenomes</taxon>
        <taxon>ecological metagenomes</taxon>
    </lineage>
</organism>
<dbReference type="EMBL" id="LAZR01000353">
    <property type="protein sequence ID" value="KKN72941.1"/>
    <property type="molecule type" value="Genomic_DNA"/>
</dbReference>
<comment type="caution">
    <text evidence="1">The sequence shown here is derived from an EMBL/GenBank/DDBJ whole genome shotgun (WGS) entry which is preliminary data.</text>
</comment>
<dbReference type="AlphaFoldDB" id="A0A0F9VHF4"/>
<evidence type="ECO:0000313" key="1">
    <source>
        <dbReference type="EMBL" id="KKN72941.1"/>
    </source>
</evidence>